<evidence type="ECO:0000256" key="2">
    <source>
        <dbReference type="SAM" id="MobiDB-lite"/>
    </source>
</evidence>
<dbReference type="InterPro" id="IPR019734">
    <property type="entry name" value="TPR_rpt"/>
</dbReference>
<dbReference type="Gene3D" id="1.25.40.10">
    <property type="entry name" value="Tetratricopeptide repeat domain"/>
    <property type="match status" value="1"/>
</dbReference>
<feature type="compositionally biased region" description="Low complexity" evidence="2">
    <location>
        <begin position="511"/>
        <end position="525"/>
    </location>
</feature>
<protein>
    <submittedName>
        <fullName evidence="3">Uncharacterized protein</fullName>
    </submittedName>
</protein>
<name>A0A6A5BDB5_NAEFO</name>
<dbReference type="AlphaFoldDB" id="A0A6A5BDB5"/>
<reference evidence="3 4" key="1">
    <citation type="journal article" date="2019" name="Sci. Rep.">
        <title>Nanopore sequencing improves the draft genome of the human pathogenic amoeba Naegleria fowleri.</title>
        <authorList>
            <person name="Liechti N."/>
            <person name="Schurch N."/>
            <person name="Bruggmann R."/>
            <person name="Wittwer M."/>
        </authorList>
    </citation>
    <scope>NUCLEOTIDE SEQUENCE [LARGE SCALE GENOMIC DNA]</scope>
    <source>
        <strain evidence="3 4">ATCC 30894</strain>
    </source>
</reference>
<dbReference type="VEuPathDB" id="AmoebaDB:NfTy_087940"/>
<feature type="region of interest" description="Disordered" evidence="2">
    <location>
        <begin position="1"/>
        <end position="33"/>
    </location>
</feature>
<gene>
    <name evidence="3" type="ORF">FDP41_009766</name>
</gene>
<feature type="repeat" description="TPR" evidence="1">
    <location>
        <begin position="396"/>
        <end position="429"/>
    </location>
</feature>
<keyword evidence="1" id="KW-0802">TPR repeat</keyword>
<proteinExistence type="predicted"/>
<dbReference type="InterPro" id="IPR011990">
    <property type="entry name" value="TPR-like_helical_dom_sf"/>
</dbReference>
<keyword evidence="4" id="KW-1185">Reference proteome</keyword>
<dbReference type="VEuPathDB" id="AmoebaDB:FDP41_009766"/>
<dbReference type="VEuPathDB" id="AmoebaDB:NF0004760"/>
<evidence type="ECO:0000256" key="1">
    <source>
        <dbReference type="PROSITE-ProRule" id="PRU00339"/>
    </source>
</evidence>
<evidence type="ECO:0000313" key="4">
    <source>
        <dbReference type="Proteomes" id="UP000444721"/>
    </source>
</evidence>
<dbReference type="GeneID" id="68116981"/>
<sequence length="553" mass="65004">MLPAHDSATCSNPSNNHMTTTTTRNVHDDHEENRNKTILPFPLLEDESKPTLKDWFTATLSERTFKYEYKNRSEESGKSNKLVPMPRGDDQCSLNHILNQVLFQNDHRKSSHQEKYYLNLFFDLIEHSGKKHNNSIFCEGVVIVGGMKSWGSSEFYNQKSSRSESQTNFHIEEVFWLSPSDSKLAPCPLFNRLNLERVNAKIIDEYKVDTSKRHNKEEYFNDFLFAIVVDNDRDSETVTLSHQFEEHLTDFVTFPVHTLLSTQPPCYNSLRDREEVLKKPFNSILERKSWFIDPLESHILLERFFREPLISSSIENHSQNTIQENRANELIQQMQSSWLDETIKNNTENYQSLRKKQDSRYSVRCVLKGVDYAKQKNFEKALDCYHDALHYDEKNVDAIVGIGSALYNQKQYHRALDEFINALHIDPNHEIARQYLEKTRVKLESLVKEREQQNRKRKFHEEYSYQEQQRMQHLSRMNEHYYTSSSSTVTQHPDRTSFAHNYSIDNRTATSHSIHPQQQQHQQSSTVHARGAPRALESTLKKILNSPEKKTKR</sequence>
<dbReference type="PROSITE" id="PS50005">
    <property type="entry name" value="TPR"/>
    <property type="match status" value="1"/>
</dbReference>
<evidence type="ECO:0000313" key="3">
    <source>
        <dbReference type="EMBL" id="KAF0972070.1"/>
    </source>
</evidence>
<dbReference type="PANTHER" id="PTHR23184">
    <property type="entry name" value="TETRATRICOPEPTIDE REPEAT PROTEIN 14"/>
    <property type="match status" value="1"/>
</dbReference>
<dbReference type="SUPFAM" id="SSF48452">
    <property type="entry name" value="TPR-like"/>
    <property type="match status" value="1"/>
</dbReference>
<dbReference type="RefSeq" id="XP_044556785.1">
    <property type="nucleotide sequence ID" value="XM_044713759.1"/>
</dbReference>
<dbReference type="PANTHER" id="PTHR23184:SF9">
    <property type="entry name" value="TETRATRICOPEPTIDE REPEAT PROTEIN 14"/>
    <property type="match status" value="1"/>
</dbReference>
<feature type="compositionally biased region" description="Polar residues" evidence="2">
    <location>
        <begin position="8"/>
        <end position="24"/>
    </location>
</feature>
<organism evidence="3 4">
    <name type="scientific">Naegleria fowleri</name>
    <name type="common">Brain eating amoeba</name>
    <dbReference type="NCBI Taxonomy" id="5763"/>
    <lineage>
        <taxon>Eukaryota</taxon>
        <taxon>Discoba</taxon>
        <taxon>Heterolobosea</taxon>
        <taxon>Tetramitia</taxon>
        <taxon>Eutetramitia</taxon>
        <taxon>Vahlkampfiidae</taxon>
        <taxon>Naegleria</taxon>
    </lineage>
</organism>
<dbReference type="OrthoDB" id="1914839at2759"/>
<accession>A0A6A5BDB5</accession>
<dbReference type="InterPro" id="IPR039190">
    <property type="entry name" value="TTC14"/>
</dbReference>
<comment type="caution">
    <text evidence="3">The sequence shown here is derived from an EMBL/GenBank/DDBJ whole genome shotgun (WGS) entry which is preliminary data.</text>
</comment>
<dbReference type="SMART" id="SM00028">
    <property type="entry name" value="TPR"/>
    <property type="match status" value="2"/>
</dbReference>
<dbReference type="EMBL" id="VFQX01000072">
    <property type="protein sequence ID" value="KAF0972070.1"/>
    <property type="molecule type" value="Genomic_DNA"/>
</dbReference>
<dbReference type="Proteomes" id="UP000444721">
    <property type="component" value="Unassembled WGS sequence"/>
</dbReference>
<feature type="region of interest" description="Disordered" evidence="2">
    <location>
        <begin position="509"/>
        <end position="553"/>
    </location>
</feature>